<dbReference type="AlphaFoldDB" id="A0A9P4PXJ6"/>
<dbReference type="OrthoDB" id="25149at2759"/>
<dbReference type="Pfam" id="PF04263">
    <property type="entry name" value="TPK_catalytic"/>
    <property type="match status" value="1"/>
</dbReference>
<dbReference type="InterPro" id="IPR006282">
    <property type="entry name" value="Thi_PPkinase"/>
</dbReference>
<dbReference type="PANTHER" id="PTHR13622">
    <property type="entry name" value="THIAMIN PYROPHOSPHOKINASE"/>
    <property type="match status" value="1"/>
</dbReference>
<dbReference type="GO" id="GO:0016301">
    <property type="term" value="F:kinase activity"/>
    <property type="evidence" value="ECO:0007669"/>
    <property type="project" value="UniProtKB-UniRule"/>
</dbReference>
<evidence type="ECO:0000256" key="3">
    <source>
        <dbReference type="ARBA" id="ARBA00022679"/>
    </source>
</evidence>
<dbReference type="SMART" id="SM00983">
    <property type="entry name" value="TPK_B1_binding"/>
    <property type="match status" value="1"/>
</dbReference>
<dbReference type="InterPro" id="IPR007373">
    <property type="entry name" value="Thiamin_PyroPKinase_B1-bd"/>
</dbReference>
<accession>A0A9P4PXJ6</accession>
<feature type="domain" description="Thiamin pyrophosphokinase thiamin-binding" evidence="8">
    <location>
        <begin position="194"/>
        <end position="255"/>
    </location>
</feature>
<evidence type="ECO:0000313" key="9">
    <source>
        <dbReference type="EMBL" id="KAF2451053.1"/>
    </source>
</evidence>
<dbReference type="GO" id="GO:0006772">
    <property type="term" value="P:thiamine metabolic process"/>
    <property type="evidence" value="ECO:0007669"/>
    <property type="project" value="InterPro"/>
</dbReference>
<dbReference type="InterPro" id="IPR036759">
    <property type="entry name" value="TPK_catalytic_sf"/>
</dbReference>
<dbReference type="GO" id="GO:0030975">
    <property type="term" value="F:thiamine binding"/>
    <property type="evidence" value="ECO:0007669"/>
    <property type="project" value="UniProtKB-UniRule"/>
</dbReference>
<gene>
    <name evidence="9" type="ORF">P171DRAFT_451385</name>
</gene>
<dbReference type="InterPro" id="IPR036371">
    <property type="entry name" value="TPK_B1-bd_sf"/>
</dbReference>
<organism evidence="9 10">
    <name type="scientific">Karstenula rhodostoma CBS 690.94</name>
    <dbReference type="NCBI Taxonomy" id="1392251"/>
    <lineage>
        <taxon>Eukaryota</taxon>
        <taxon>Fungi</taxon>
        <taxon>Dikarya</taxon>
        <taxon>Ascomycota</taxon>
        <taxon>Pezizomycotina</taxon>
        <taxon>Dothideomycetes</taxon>
        <taxon>Pleosporomycetidae</taxon>
        <taxon>Pleosporales</taxon>
        <taxon>Massarineae</taxon>
        <taxon>Didymosphaeriaceae</taxon>
        <taxon>Karstenula</taxon>
    </lineage>
</organism>
<evidence type="ECO:0000256" key="2">
    <source>
        <dbReference type="ARBA" id="ARBA00006785"/>
    </source>
</evidence>
<dbReference type="PIRSF" id="PIRSF031057">
    <property type="entry name" value="Thiamin_pyrophosphokinase"/>
    <property type="match status" value="1"/>
</dbReference>
<evidence type="ECO:0000256" key="6">
    <source>
        <dbReference type="ARBA" id="ARBA00022840"/>
    </source>
</evidence>
<keyword evidence="4 7" id="KW-0547">Nucleotide-binding</keyword>
<dbReference type="CDD" id="cd07995">
    <property type="entry name" value="TPK"/>
    <property type="match status" value="1"/>
</dbReference>
<dbReference type="Gene3D" id="3.40.50.10240">
    <property type="entry name" value="Thiamin pyrophosphokinase, catalytic domain"/>
    <property type="match status" value="1"/>
</dbReference>
<comment type="pathway">
    <text evidence="1 7">Cofactor biosynthesis; thiamine diphosphate biosynthesis; thiamine diphosphate from thiamine: step 1/1.</text>
</comment>
<protein>
    <recommendedName>
        <fullName evidence="7">Thiamine pyrophosphokinase</fullName>
        <ecNumber evidence="7">2.7.6.2</ecNumber>
    </recommendedName>
</protein>
<evidence type="ECO:0000313" key="10">
    <source>
        <dbReference type="Proteomes" id="UP000799764"/>
    </source>
</evidence>
<comment type="caution">
    <text evidence="9">The sequence shown here is derived from an EMBL/GenBank/DDBJ whole genome shotgun (WGS) entry which is preliminary data.</text>
</comment>
<comment type="catalytic activity">
    <reaction evidence="7">
        <text>thiamine + ATP = thiamine diphosphate + AMP + H(+)</text>
        <dbReference type="Rhea" id="RHEA:11576"/>
        <dbReference type="ChEBI" id="CHEBI:15378"/>
        <dbReference type="ChEBI" id="CHEBI:18385"/>
        <dbReference type="ChEBI" id="CHEBI:30616"/>
        <dbReference type="ChEBI" id="CHEBI:58937"/>
        <dbReference type="ChEBI" id="CHEBI:456215"/>
    </reaction>
</comment>
<sequence>MDAADGRAFDLALHLAQRGEREAPSDVTAAPDLLILNQPISDFTVFAQLWTRSRYRLCADGGANRLYDMFCGELEARRDDFIPDSIHGDLDSLRDDVRSYYANRGVDVSQDPDQYSTDFGKAMQKIIANHLPASLATSREVLVLGTLAGRVDQGLGLLHEMLREETMDPRLRLWLYSETNVSFILRDSHNVIKGALSSRSFTENVGILPVYGPAMISTTGLEWDVQSWPTQMGHQVSTSNHVKADELHVATDTPVLFTIERATSSTDNHATPAQ</sequence>
<dbReference type="EC" id="2.7.6.2" evidence="7"/>
<dbReference type="GO" id="GO:0004788">
    <property type="term" value="F:thiamine diphosphokinase activity"/>
    <property type="evidence" value="ECO:0007669"/>
    <property type="project" value="UniProtKB-UniRule"/>
</dbReference>
<dbReference type="NCBIfam" id="TIGR01378">
    <property type="entry name" value="thi_PPkinase"/>
    <property type="match status" value="1"/>
</dbReference>
<keyword evidence="5 7" id="KW-0418">Kinase</keyword>
<evidence type="ECO:0000256" key="7">
    <source>
        <dbReference type="PIRNR" id="PIRNR031057"/>
    </source>
</evidence>
<evidence type="ECO:0000256" key="5">
    <source>
        <dbReference type="ARBA" id="ARBA00022777"/>
    </source>
</evidence>
<evidence type="ECO:0000259" key="8">
    <source>
        <dbReference type="SMART" id="SM00983"/>
    </source>
</evidence>
<dbReference type="InterPro" id="IPR007371">
    <property type="entry name" value="TPK_catalytic"/>
</dbReference>
<dbReference type="SUPFAM" id="SSF63862">
    <property type="entry name" value="Thiamin pyrophosphokinase, substrate-binding domain"/>
    <property type="match status" value="1"/>
</dbReference>
<dbReference type="Proteomes" id="UP000799764">
    <property type="component" value="Unassembled WGS sequence"/>
</dbReference>
<keyword evidence="10" id="KW-1185">Reference proteome</keyword>
<comment type="similarity">
    <text evidence="2 7">Belongs to the thiamine pyrophosphokinase family.</text>
</comment>
<evidence type="ECO:0000256" key="4">
    <source>
        <dbReference type="ARBA" id="ARBA00022741"/>
    </source>
</evidence>
<proteinExistence type="inferred from homology"/>
<dbReference type="Pfam" id="PF04265">
    <property type="entry name" value="TPK_B1_binding"/>
    <property type="match status" value="1"/>
</dbReference>
<dbReference type="EMBL" id="MU001493">
    <property type="protein sequence ID" value="KAF2451053.1"/>
    <property type="molecule type" value="Genomic_DNA"/>
</dbReference>
<keyword evidence="3 7" id="KW-0808">Transferase</keyword>
<keyword evidence="6 7" id="KW-0067">ATP-binding</keyword>
<dbReference type="GO" id="GO:0005524">
    <property type="term" value="F:ATP binding"/>
    <property type="evidence" value="ECO:0007669"/>
    <property type="project" value="UniProtKB-UniRule"/>
</dbReference>
<name>A0A9P4PXJ6_9PLEO</name>
<reference evidence="9" key="1">
    <citation type="journal article" date="2020" name="Stud. Mycol.">
        <title>101 Dothideomycetes genomes: a test case for predicting lifestyles and emergence of pathogens.</title>
        <authorList>
            <person name="Haridas S."/>
            <person name="Albert R."/>
            <person name="Binder M."/>
            <person name="Bloem J."/>
            <person name="Labutti K."/>
            <person name="Salamov A."/>
            <person name="Andreopoulos B."/>
            <person name="Baker S."/>
            <person name="Barry K."/>
            <person name="Bills G."/>
            <person name="Bluhm B."/>
            <person name="Cannon C."/>
            <person name="Castanera R."/>
            <person name="Culley D."/>
            <person name="Daum C."/>
            <person name="Ezra D."/>
            <person name="Gonzalez J."/>
            <person name="Henrissat B."/>
            <person name="Kuo A."/>
            <person name="Liang C."/>
            <person name="Lipzen A."/>
            <person name="Lutzoni F."/>
            <person name="Magnuson J."/>
            <person name="Mondo S."/>
            <person name="Nolan M."/>
            <person name="Ohm R."/>
            <person name="Pangilinan J."/>
            <person name="Park H.-J."/>
            <person name="Ramirez L."/>
            <person name="Alfaro M."/>
            <person name="Sun H."/>
            <person name="Tritt A."/>
            <person name="Yoshinaga Y."/>
            <person name="Zwiers L.-H."/>
            <person name="Turgeon B."/>
            <person name="Goodwin S."/>
            <person name="Spatafora J."/>
            <person name="Crous P."/>
            <person name="Grigoriev I."/>
        </authorList>
    </citation>
    <scope>NUCLEOTIDE SEQUENCE</scope>
    <source>
        <strain evidence="9">CBS 690.94</strain>
    </source>
</reference>
<dbReference type="SUPFAM" id="SSF63999">
    <property type="entry name" value="Thiamin pyrophosphokinase, catalytic domain"/>
    <property type="match status" value="1"/>
</dbReference>
<dbReference type="GO" id="GO:0009229">
    <property type="term" value="P:thiamine diphosphate biosynthetic process"/>
    <property type="evidence" value="ECO:0007669"/>
    <property type="project" value="UniProtKB-UniRule"/>
</dbReference>
<dbReference type="InterPro" id="IPR016966">
    <property type="entry name" value="Thiamin_pyrophosphokinase_euk"/>
</dbReference>
<evidence type="ECO:0000256" key="1">
    <source>
        <dbReference type="ARBA" id="ARBA00005078"/>
    </source>
</evidence>
<dbReference type="PANTHER" id="PTHR13622:SF8">
    <property type="entry name" value="THIAMIN PYROPHOSPHOKINASE 1"/>
    <property type="match status" value="1"/>
</dbReference>